<accession>A0A1H9VXK2</accession>
<dbReference type="EMBL" id="FOGL01000029">
    <property type="protein sequence ID" value="SES26258.1"/>
    <property type="molecule type" value="Genomic_DNA"/>
</dbReference>
<feature type="domain" description="Copper amine oxidase-like N-terminal" evidence="1">
    <location>
        <begin position="62"/>
        <end position="106"/>
    </location>
</feature>
<proteinExistence type="predicted"/>
<gene>
    <name evidence="2" type="ORF">SAMN04487944_12919</name>
</gene>
<dbReference type="Pfam" id="PF07833">
    <property type="entry name" value="Cu_amine_oxidN1"/>
    <property type="match status" value="1"/>
</dbReference>
<dbReference type="InterPro" id="IPR036582">
    <property type="entry name" value="Mao_N_sf"/>
</dbReference>
<evidence type="ECO:0000313" key="2">
    <source>
        <dbReference type="EMBL" id="SES26258.1"/>
    </source>
</evidence>
<dbReference type="OrthoDB" id="366502at2"/>
<reference evidence="2 3" key="1">
    <citation type="submission" date="2016-10" db="EMBL/GenBank/DDBJ databases">
        <authorList>
            <person name="de Groot N.N."/>
        </authorList>
    </citation>
    <scope>NUCLEOTIDE SEQUENCE [LARGE SCALE GENOMIC DNA]</scope>
    <source>
        <strain evidence="2 3">CGMCC 1.7727</strain>
    </source>
</reference>
<dbReference type="STRING" id="531814.SAMN04487944_12919"/>
<dbReference type="Proteomes" id="UP000199687">
    <property type="component" value="Unassembled WGS sequence"/>
</dbReference>
<dbReference type="InterPro" id="IPR012854">
    <property type="entry name" value="Cu_amine_oxidase-like_N"/>
</dbReference>
<dbReference type="AlphaFoldDB" id="A0A1H9VXK2"/>
<name>A0A1H9VXK2_9BACI</name>
<keyword evidence="3" id="KW-1185">Reference proteome</keyword>
<dbReference type="RefSeq" id="WP_089744254.1">
    <property type="nucleotide sequence ID" value="NZ_FOGL01000029.1"/>
</dbReference>
<protein>
    <submittedName>
        <fullName evidence="2">Copper amine oxidase N-terminal domain-containing protein</fullName>
    </submittedName>
</protein>
<organism evidence="2 3">
    <name type="scientific">Gracilibacillus ureilyticus</name>
    <dbReference type="NCBI Taxonomy" id="531814"/>
    <lineage>
        <taxon>Bacteria</taxon>
        <taxon>Bacillati</taxon>
        <taxon>Bacillota</taxon>
        <taxon>Bacilli</taxon>
        <taxon>Bacillales</taxon>
        <taxon>Bacillaceae</taxon>
        <taxon>Gracilibacillus</taxon>
    </lineage>
</organism>
<sequence length="229" mass="24228">MKNVGKKAIIGIATVTMAVGFTAGVSANSLLEKITAYKNHGISFQVDGQDWTPKDPSGNKLTAITYSGTTYLPVRSVGQAFGVGIGWDGETQTVSLGESDSEVKIMDLDVIDDHYAISKTVDSNVTVQNGVNYESGFFIEGVDIVKKRFSLGTQGSYQHANFKVFDLGSKGITVTFKDGDVTLKVLEIAAGQKEGSADINIGGVNELEIVVESEALTSSSNAFITGTVK</sequence>
<evidence type="ECO:0000313" key="3">
    <source>
        <dbReference type="Proteomes" id="UP000199687"/>
    </source>
</evidence>
<evidence type="ECO:0000259" key="1">
    <source>
        <dbReference type="Pfam" id="PF07833"/>
    </source>
</evidence>
<dbReference type="SUPFAM" id="SSF55383">
    <property type="entry name" value="Copper amine oxidase, domain N"/>
    <property type="match status" value="1"/>
</dbReference>